<name>A0A5B7JQL9_PORTR</name>
<comment type="caution">
    <text evidence="1">The sequence shown here is derived from an EMBL/GenBank/DDBJ whole genome shotgun (WGS) entry which is preliminary data.</text>
</comment>
<keyword evidence="2" id="KW-1185">Reference proteome</keyword>
<sequence>MRVAATCPRLEWFISVRS</sequence>
<accession>A0A5B7JQL9</accession>
<protein>
    <submittedName>
        <fullName evidence="1">Uncharacterized protein</fullName>
    </submittedName>
</protein>
<organism evidence="1 2">
    <name type="scientific">Portunus trituberculatus</name>
    <name type="common">Swimming crab</name>
    <name type="synonym">Neptunus trituberculatus</name>
    <dbReference type="NCBI Taxonomy" id="210409"/>
    <lineage>
        <taxon>Eukaryota</taxon>
        <taxon>Metazoa</taxon>
        <taxon>Ecdysozoa</taxon>
        <taxon>Arthropoda</taxon>
        <taxon>Crustacea</taxon>
        <taxon>Multicrustacea</taxon>
        <taxon>Malacostraca</taxon>
        <taxon>Eumalacostraca</taxon>
        <taxon>Eucarida</taxon>
        <taxon>Decapoda</taxon>
        <taxon>Pleocyemata</taxon>
        <taxon>Brachyura</taxon>
        <taxon>Eubrachyura</taxon>
        <taxon>Portunoidea</taxon>
        <taxon>Portunidae</taxon>
        <taxon>Portuninae</taxon>
        <taxon>Portunus</taxon>
    </lineage>
</organism>
<reference evidence="1 2" key="1">
    <citation type="submission" date="2019-05" db="EMBL/GenBank/DDBJ databases">
        <title>Another draft genome of Portunus trituberculatus and its Hox gene families provides insights of decapod evolution.</title>
        <authorList>
            <person name="Jeong J.-H."/>
            <person name="Song I."/>
            <person name="Kim S."/>
            <person name="Choi T."/>
            <person name="Kim D."/>
            <person name="Ryu S."/>
            <person name="Kim W."/>
        </authorList>
    </citation>
    <scope>NUCLEOTIDE SEQUENCE [LARGE SCALE GENOMIC DNA]</scope>
    <source>
        <tissue evidence="1">Muscle</tissue>
    </source>
</reference>
<dbReference type="EMBL" id="VSRR010108828">
    <property type="protein sequence ID" value="MPC97159.1"/>
    <property type="molecule type" value="Genomic_DNA"/>
</dbReference>
<gene>
    <name evidence="1" type="ORF">E2C01_092454</name>
</gene>
<evidence type="ECO:0000313" key="2">
    <source>
        <dbReference type="Proteomes" id="UP000324222"/>
    </source>
</evidence>
<dbReference type="Proteomes" id="UP000324222">
    <property type="component" value="Unassembled WGS sequence"/>
</dbReference>
<dbReference type="AlphaFoldDB" id="A0A5B7JQL9"/>
<proteinExistence type="predicted"/>
<evidence type="ECO:0000313" key="1">
    <source>
        <dbReference type="EMBL" id="MPC97159.1"/>
    </source>
</evidence>